<sequence>MRNTRANSSYAAMLAFLAIVWEREIPRLAYEIARPSEAEKGRKKKRSKKRKREESGDGQGGGKREEKETWVTLQGKERLQSLRVGNGRTRYQTGSMTISDWLNHATRTVKEQTLFLKGLHRPKTKKGYIVNDLRRTPNSAFSLLRREEYIWIVEQAEESAVGFMSYELGSAFLADESGQISVRDLDSAAVREQENAAPAELPESLEEVRWVDLEFEGEVVESATEKELREALSADAVGVFMEIELNSRERDSLHNPTQIPVEGPEGVEVQHPVPEDFSPDLTVDGEDSLSLFNRARAAREA</sequence>
<reference evidence="2" key="1">
    <citation type="submission" date="2014-11" db="EMBL/GenBank/DDBJ databases">
        <authorList>
            <person name="Otto D Thomas"/>
            <person name="Naeem Raeece"/>
        </authorList>
    </citation>
    <scope>NUCLEOTIDE SEQUENCE</scope>
</reference>
<organism evidence="2">
    <name type="scientific">Chromera velia CCMP2878</name>
    <dbReference type="NCBI Taxonomy" id="1169474"/>
    <lineage>
        <taxon>Eukaryota</taxon>
        <taxon>Sar</taxon>
        <taxon>Alveolata</taxon>
        <taxon>Colpodellida</taxon>
        <taxon>Chromeraceae</taxon>
        <taxon>Chromera</taxon>
    </lineage>
</organism>
<feature type="region of interest" description="Disordered" evidence="1">
    <location>
        <begin position="32"/>
        <end position="70"/>
    </location>
</feature>
<evidence type="ECO:0000256" key="1">
    <source>
        <dbReference type="SAM" id="MobiDB-lite"/>
    </source>
</evidence>
<dbReference type="EMBL" id="CDMZ01004151">
    <property type="protein sequence ID" value="CEM48799.1"/>
    <property type="molecule type" value="Genomic_DNA"/>
</dbReference>
<dbReference type="AlphaFoldDB" id="A0A0G4HWI7"/>
<proteinExistence type="predicted"/>
<dbReference type="VEuPathDB" id="CryptoDB:Cvel_32635"/>
<evidence type="ECO:0000313" key="2">
    <source>
        <dbReference type="EMBL" id="CEM48799.1"/>
    </source>
</evidence>
<feature type="compositionally biased region" description="Basic residues" evidence="1">
    <location>
        <begin position="41"/>
        <end position="51"/>
    </location>
</feature>
<feature type="region of interest" description="Disordered" evidence="1">
    <location>
        <begin position="249"/>
        <end position="285"/>
    </location>
</feature>
<name>A0A0G4HWI7_9ALVE</name>
<dbReference type="PhylomeDB" id="A0A0G4HWI7"/>
<gene>
    <name evidence="2" type="ORF">Cvel_32635</name>
</gene>
<accession>A0A0G4HWI7</accession>
<protein>
    <submittedName>
        <fullName evidence="2">Uncharacterized protein</fullName>
    </submittedName>
</protein>